<reference evidence="3" key="1">
    <citation type="journal article" date="2019" name="Int. J. Syst. Evol. Microbiol.">
        <title>The Global Catalogue of Microorganisms (GCM) 10K type strain sequencing project: providing services to taxonomists for standard genome sequencing and annotation.</title>
        <authorList>
            <consortium name="The Broad Institute Genomics Platform"/>
            <consortium name="The Broad Institute Genome Sequencing Center for Infectious Disease"/>
            <person name="Wu L."/>
            <person name="Ma J."/>
        </authorList>
    </citation>
    <scope>NUCLEOTIDE SEQUENCE [LARGE SCALE GENOMIC DNA]</scope>
    <source>
        <strain evidence="3">CGMCC 4.7643</strain>
    </source>
</reference>
<keyword evidence="1" id="KW-0472">Membrane</keyword>
<evidence type="ECO:0000313" key="3">
    <source>
        <dbReference type="Proteomes" id="UP001597419"/>
    </source>
</evidence>
<keyword evidence="1" id="KW-0812">Transmembrane</keyword>
<protein>
    <submittedName>
        <fullName evidence="2">DUF4190 domain-containing protein</fullName>
    </submittedName>
</protein>
<dbReference type="Proteomes" id="UP001597419">
    <property type="component" value="Unassembled WGS sequence"/>
</dbReference>
<keyword evidence="3" id="KW-1185">Reference proteome</keyword>
<feature type="transmembrane region" description="Helical" evidence="1">
    <location>
        <begin position="77"/>
        <end position="98"/>
    </location>
</feature>
<dbReference type="EMBL" id="JBHUKU010000002">
    <property type="protein sequence ID" value="MFD2457212.1"/>
    <property type="molecule type" value="Genomic_DNA"/>
</dbReference>
<accession>A0ABW5G9R6</accession>
<dbReference type="RefSeq" id="WP_345388323.1">
    <property type="nucleotide sequence ID" value="NZ_BAABHG010000003.1"/>
</dbReference>
<gene>
    <name evidence="2" type="ORF">ACFSYJ_01310</name>
</gene>
<keyword evidence="1" id="KW-1133">Transmembrane helix</keyword>
<evidence type="ECO:0000256" key="1">
    <source>
        <dbReference type="SAM" id="Phobius"/>
    </source>
</evidence>
<proteinExistence type="predicted"/>
<dbReference type="InterPro" id="IPR038468">
    <property type="entry name" value="MmpS_C"/>
</dbReference>
<organism evidence="2 3">
    <name type="scientific">Amycolatopsis samaneae</name>
    <dbReference type="NCBI Taxonomy" id="664691"/>
    <lineage>
        <taxon>Bacteria</taxon>
        <taxon>Bacillati</taxon>
        <taxon>Actinomycetota</taxon>
        <taxon>Actinomycetes</taxon>
        <taxon>Pseudonocardiales</taxon>
        <taxon>Pseudonocardiaceae</taxon>
        <taxon>Amycolatopsis</taxon>
    </lineage>
</organism>
<comment type="caution">
    <text evidence="2">The sequence shown here is derived from an EMBL/GenBank/DDBJ whole genome shotgun (WGS) entry which is preliminary data.</text>
</comment>
<dbReference type="Gene3D" id="2.60.40.2880">
    <property type="entry name" value="MmpS1-5, C-terminal soluble domain"/>
    <property type="match status" value="1"/>
</dbReference>
<evidence type="ECO:0000313" key="2">
    <source>
        <dbReference type="EMBL" id="MFD2457212.1"/>
    </source>
</evidence>
<name>A0ABW5G9R6_9PSEU</name>
<feature type="transmembrane region" description="Helical" evidence="1">
    <location>
        <begin position="42"/>
        <end position="65"/>
    </location>
</feature>
<sequence length="201" mass="20535">MTQQTPYPPATHQQAGAPVPPRNGLGTTGFVLGLVGLVFSPIPFVGIVAWPLVVLGLVFAAVGLARVGKGIASNKGLSIAGIIVSVLGLGVCVTWVFVFDQAVKEVNKEIAKTAKVAYDVTGDAKDVEVVYGEVLNPRTETVPALPWHKDVENKGVYKGGTLTVTVGEGGGSVTCKITVDGAVVSTKTASGEFATAACTGT</sequence>